<accession>A0ABS8RYJ7</accession>
<evidence type="ECO:0000313" key="2">
    <source>
        <dbReference type="EMBL" id="MCD7451878.1"/>
    </source>
</evidence>
<gene>
    <name evidence="2" type="ORF">HAX54_013704</name>
</gene>
<feature type="region of interest" description="Disordered" evidence="1">
    <location>
        <begin position="43"/>
        <end position="74"/>
    </location>
</feature>
<protein>
    <submittedName>
        <fullName evidence="2">Uncharacterized protein</fullName>
    </submittedName>
</protein>
<name>A0ABS8RYJ7_DATST</name>
<dbReference type="Proteomes" id="UP000823775">
    <property type="component" value="Unassembled WGS sequence"/>
</dbReference>
<sequence length="74" mass="8460">MVMEMWWLGGRWKQSLPEMETGEGRERGVATLSVVAHENGEGRWRLAREDEGKKKKGEEYGGRRREGEREIGGG</sequence>
<reference evidence="2 3" key="1">
    <citation type="journal article" date="2021" name="BMC Genomics">
        <title>Datura genome reveals duplications of psychoactive alkaloid biosynthetic genes and high mutation rate following tissue culture.</title>
        <authorList>
            <person name="Rajewski A."/>
            <person name="Carter-House D."/>
            <person name="Stajich J."/>
            <person name="Litt A."/>
        </authorList>
    </citation>
    <scope>NUCLEOTIDE SEQUENCE [LARGE SCALE GENOMIC DNA]</scope>
    <source>
        <strain evidence="2">AR-01</strain>
    </source>
</reference>
<comment type="caution">
    <text evidence="2">The sequence shown here is derived from an EMBL/GenBank/DDBJ whole genome shotgun (WGS) entry which is preliminary data.</text>
</comment>
<keyword evidence="3" id="KW-1185">Reference proteome</keyword>
<evidence type="ECO:0000313" key="3">
    <source>
        <dbReference type="Proteomes" id="UP000823775"/>
    </source>
</evidence>
<evidence type="ECO:0000256" key="1">
    <source>
        <dbReference type="SAM" id="MobiDB-lite"/>
    </source>
</evidence>
<proteinExistence type="predicted"/>
<organism evidence="2 3">
    <name type="scientific">Datura stramonium</name>
    <name type="common">Jimsonweed</name>
    <name type="synonym">Common thornapple</name>
    <dbReference type="NCBI Taxonomy" id="4076"/>
    <lineage>
        <taxon>Eukaryota</taxon>
        <taxon>Viridiplantae</taxon>
        <taxon>Streptophyta</taxon>
        <taxon>Embryophyta</taxon>
        <taxon>Tracheophyta</taxon>
        <taxon>Spermatophyta</taxon>
        <taxon>Magnoliopsida</taxon>
        <taxon>eudicotyledons</taxon>
        <taxon>Gunneridae</taxon>
        <taxon>Pentapetalae</taxon>
        <taxon>asterids</taxon>
        <taxon>lamiids</taxon>
        <taxon>Solanales</taxon>
        <taxon>Solanaceae</taxon>
        <taxon>Solanoideae</taxon>
        <taxon>Datureae</taxon>
        <taxon>Datura</taxon>
    </lineage>
</organism>
<dbReference type="EMBL" id="JACEIK010000183">
    <property type="protein sequence ID" value="MCD7451878.1"/>
    <property type="molecule type" value="Genomic_DNA"/>
</dbReference>